<evidence type="ECO:0000256" key="1">
    <source>
        <dbReference type="ARBA" id="ARBA00005525"/>
    </source>
</evidence>
<evidence type="ECO:0000256" key="2">
    <source>
        <dbReference type="ARBA" id="ARBA00022857"/>
    </source>
</evidence>
<dbReference type="FunFam" id="1.10.3730.10:FF:000001">
    <property type="entry name" value="Pyrroline-5-carboxylate reductase"/>
    <property type="match status" value="1"/>
</dbReference>
<dbReference type="EC" id="1.5.1.2" evidence="4 5"/>
<feature type="binding site" evidence="6">
    <location>
        <begin position="67"/>
        <end position="70"/>
    </location>
    <ligand>
        <name>NADP(+)</name>
        <dbReference type="ChEBI" id="CHEBI:58349"/>
    </ligand>
</feature>
<evidence type="ECO:0000256" key="5">
    <source>
        <dbReference type="NCBIfam" id="TIGR00112"/>
    </source>
</evidence>
<dbReference type="Gene3D" id="1.10.3730.10">
    <property type="entry name" value="ProC C-terminal domain-like"/>
    <property type="match status" value="1"/>
</dbReference>
<dbReference type="InterPro" id="IPR008927">
    <property type="entry name" value="6-PGluconate_DH-like_C_sf"/>
</dbReference>
<dbReference type="GO" id="GO:0055129">
    <property type="term" value="P:L-proline biosynthetic process"/>
    <property type="evidence" value="ECO:0007669"/>
    <property type="project" value="UniProtKB-UniRule"/>
</dbReference>
<dbReference type="InterPro" id="IPR000304">
    <property type="entry name" value="Pyrroline-COOH_reductase"/>
</dbReference>
<dbReference type="EMBL" id="CP031598">
    <property type="protein sequence ID" value="QEW26093.1"/>
    <property type="molecule type" value="Genomic_DNA"/>
</dbReference>
<dbReference type="GO" id="GO:0004735">
    <property type="term" value="F:pyrroline-5-carboxylate reductase activity"/>
    <property type="evidence" value="ECO:0007669"/>
    <property type="project" value="UniProtKB-UniRule"/>
</dbReference>
<dbReference type="GO" id="GO:0005737">
    <property type="term" value="C:cytoplasm"/>
    <property type="evidence" value="ECO:0007669"/>
    <property type="project" value="UniProtKB-SubCell"/>
</dbReference>
<dbReference type="PANTHER" id="PTHR11645">
    <property type="entry name" value="PYRROLINE-5-CARBOXYLATE REDUCTASE"/>
    <property type="match status" value="1"/>
</dbReference>
<comment type="catalytic activity">
    <reaction evidence="4">
        <text>L-proline + NADP(+) = (S)-1-pyrroline-5-carboxylate + NADPH + 2 H(+)</text>
        <dbReference type="Rhea" id="RHEA:14109"/>
        <dbReference type="ChEBI" id="CHEBI:15378"/>
        <dbReference type="ChEBI" id="CHEBI:17388"/>
        <dbReference type="ChEBI" id="CHEBI:57783"/>
        <dbReference type="ChEBI" id="CHEBI:58349"/>
        <dbReference type="ChEBI" id="CHEBI:60039"/>
        <dbReference type="EC" id="1.5.1.2"/>
    </reaction>
</comment>
<dbReference type="PATRIC" id="fig|540747.5.peg.2511"/>
<dbReference type="Proteomes" id="UP000051401">
    <property type="component" value="Unassembled WGS sequence"/>
</dbReference>
<protein>
    <recommendedName>
        <fullName evidence="4 5">Pyrroline-5-carboxylate reductase</fullName>
        <shortName evidence="4">P5C reductase</shortName>
        <shortName evidence="4">P5CR</shortName>
        <ecNumber evidence="4 5">1.5.1.2</ecNumber>
    </recommendedName>
    <alternativeName>
        <fullName evidence="4">PCA reductase</fullName>
    </alternativeName>
</protein>
<comment type="pathway">
    <text evidence="4">Amino-acid biosynthesis; L-proline biosynthesis; L-proline from L-glutamate 5-semialdehyde: step 1/1.</text>
</comment>
<dbReference type="AlphaFoldDB" id="A0A0T5PDH7"/>
<accession>A0A0T5PDH7</accession>
<reference evidence="10 12" key="2">
    <citation type="submission" date="2018-08" db="EMBL/GenBank/DDBJ databases">
        <title>Genetic Globetrotter - A new plasmid hitch-hiking vast phylogenetic and geographic distances.</title>
        <authorList>
            <person name="Vollmers J."/>
            <person name="Petersen J."/>
        </authorList>
    </citation>
    <scope>NUCLEOTIDE SEQUENCE [LARGE SCALE GENOMIC DNA]</scope>
    <source>
        <strain evidence="10 12">DSM 26383</strain>
    </source>
</reference>
<keyword evidence="3 4" id="KW-0560">Oxidoreductase</keyword>
<dbReference type="InterPro" id="IPR029036">
    <property type="entry name" value="P5CR_dimer"/>
</dbReference>
<dbReference type="HAMAP" id="MF_01925">
    <property type="entry name" value="P5C_reductase"/>
    <property type="match status" value="1"/>
</dbReference>
<evidence type="ECO:0000259" key="7">
    <source>
        <dbReference type="Pfam" id="PF03807"/>
    </source>
</evidence>
<dbReference type="STRING" id="540747.SAMN04488031_103300"/>
<keyword evidence="2 4" id="KW-0521">NADP</keyword>
<dbReference type="Pfam" id="PF03807">
    <property type="entry name" value="F420_oxidored"/>
    <property type="match status" value="1"/>
</dbReference>
<evidence type="ECO:0000313" key="9">
    <source>
        <dbReference type="EMBL" id="KRS18974.1"/>
    </source>
</evidence>
<evidence type="ECO:0000259" key="8">
    <source>
        <dbReference type="Pfam" id="PF14748"/>
    </source>
</evidence>
<keyword evidence="4" id="KW-0641">Proline biosynthesis</keyword>
<dbReference type="InterPro" id="IPR036291">
    <property type="entry name" value="NAD(P)-bd_dom_sf"/>
</dbReference>
<gene>
    <name evidence="10" type="primary">proC_2</name>
    <name evidence="4" type="synonym">proC</name>
    <name evidence="10" type="ORF">RIdsm_01887</name>
    <name evidence="9" type="ORF">XM52_04685</name>
</gene>
<evidence type="ECO:0000256" key="6">
    <source>
        <dbReference type="PIRSR" id="PIRSR000193-1"/>
    </source>
</evidence>
<evidence type="ECO:0000313" key="11">
    <source>
        <dbReference type="Proteomes" id="UP000051401"/>
    </source>
</evidence>
<comment type="function">
    <text evidence="4">Catalyzes the reduction of 1-pyrroline-5-carboxylate (PCA) to L-proline.</text>
</comment>
<comment type="subcellular location">
    <subcellularLocation>
        <location evidence="4">Cytoplasm</location>
    </subcellularLocation>
</comment>
<sequence length="270" mass="27459">MKTIVLIGAGNMGGALLQGWIGSWQHEAAFNVIDPVAEASDRYPGVAFHTEAAALPAGLKPDVVILAVKPDKVVPALKEVAPHIGPATCIVSVAAGVGIDTIGTALPAGTPIARIMPNIGAMAGYAVSAGFAGPDVPQATEALLDDMFSAIGPMCWVENEDDLHTVTAISGSGPAYFFAFCETLRDAAMAHGLPAATAETLAVGTAITAGRLLEGSPTPEDLRHKVTSPNGTTAAGLAALARDDRLAHLLDRTVDAAKARSVELSGAPKT</sequence>
<keyword evidence="4" id="KW-0028">Amino-acid biosynthesis</keyword>
<feature type="domain" description="Pyrroline-5-carboxylate reductase dimerisation" evidence="8">
    <location>
        <begin position="160"/>
        <end position="264"/>
    </location>
</feature>
<dbReference type="UniPathway" id="UPA00098">
    <property type="reaction ID" value="UER00361"/>
</dbReference>
<proteinExistence type="inferred from homology"/>
<dbReference type="Gene3D" id="3.40.50.720">
    <property type="entry name" value="NAD(P)-binding Rossmann-like Domain"/>
    <property type="match status" value="1"/>
</dbReference>
<dbReference type="Pfam" id="PF14748">
    <property type="entry name" value="P5CR_dimer"/>
    <property type="match status" value="1"/>
</dbReference>
<dbReference type="RefSeq" id="WP_057813775.1">
    <property type="nucleotide sequence ID" value="NZ_CP031598.1"/>
</dbReference>
<organism evidence="9 11">
    <name type="scientific">Roseovarius indicus</name>
    <dbReference type="NCBI Taxonomy" id="540747"/>
    <lineage>
        <taxon>Bacteria</taxon>
        <taxon>Pseudomonadati</taxon>
        <taxon>Pseudomonadota</taxon>
        <taxon>Alphaproteobacteria</taxon>
        <taxon>Rhodobacterales</taxon>
        <taxon>Roseobacteraceae</taxon>
        <taxon>Roseovarius</taxon>
    </lineage>
</organism>
<dbReference type="InterPro" id="IPR028939">
    <property type="entry name" value="P5C_Rdtase_cat_N"/>
</dbReference>
<dbReference type="PIRSF" id="PIRSF000193">
    <property type="entry name" value="Pyrrol-5-carb_rd"/>
    <property type="match status" value="1"/>
</dbReference>
<name>A0A0T5PDH7_9RHOB</name>
<dbReference type="Proteomes" id="UP000325785">
    <property type="component" value="Chromosome"/>
</dbReference>
<dbReference type="SUPFAM" id="SSF51735">
    <property type="entry name" value="NAD(P)-binding Rossmann-fold domains"/>
    <property type="match status" value="1"/>
</dbReference>
<comment type="similarity">
    <text evidence="1 4">Belongs to the pyrroline-5-carboxylate reductase family.</text>
</comment>
<dbReference type="KEGG" id="rid:RIdsm_01887"/>
<feature type="domain" description="Pyrroline-5-carboxylate reductase catalytic N-terminal" evidence="7">
    <location>
        <begin position="3"/>
        <end position="96"/>
    </location>
</feature>
<dbReference type="EMBL" id="LAXI01000002">
    <property type="protein sequence ID" value="KRS18974.1"/>
    <property type="molecule type" value="Genomic_DNA"/>
</dbReference>
<comment type="catalytic activity">
    <reaction evidence="4">
        <text>L-proline + NAD(+) = (S)-1-pyrroline-5-carboxylate + NADH + 2 H(+)</text>
        <dbReference type="Rhea" id="RHEA:14105"/>
        <dbReference type="ChEBI" id="CHEBI:15378"/>
        <dbReference type="ChEBI" id="CHEBI:17388"/>
        <dbReference type="ChEBI" id="CHEBI:57540"/>
        <dbReference type="ChEBI" id="CHEBI:57945"/>
        <dbReference type="ChEBI" id="CHEBI:60039"/>
        <dbReference type="EC" id="1.5.1.2"/>
    </reaction>
</comment>
<keyword evidence="11" id="KW-1185">Reference proteome</keyword>
<dbReference type="NCBIfam" id="TIGR00112">
    <property type="entry name" value="proC"/>
    <property type="match status" value="1"/>
</dbReference>
<reference evidence="9 11" key="1">
    <citation type="submission" date="2015-04" db="EMBL/GenBank/DDBJ databases">
        <title>The draft genome sequence of Roseovarius indicus B108T.</title>
        <authorList>
            <person name="Li G."/>
            <person name="Lai Q."/>
            <person name="Shao Z."/>
            <person name="Yan P."/>
        </authorList>
    </citation>
    <scope>NUCLEOTIDE SEQUENCE [LARGE SCALE GENOMIC DNA]</scope>
    <source>
        <strain evidence="9 11">B108</strain>
    </source>
</reference>
<evidence type="ECO:0000313" key="10">
    <source>
        <dbReference type="EMBL" id="QEW26093.1"/>
    </source>
</evidence>
<feature type="binding site" evidence="6">
    <location>
        <begin position="7"/>
        <end position="12"/>
    </location>
    <ligand>
        <name>NADP(+)</name>
        <dbReference type="ChEBI" id="CHEBI:58349"/>
    </ligand>
</feature>
<evidence type="ECO:0000256" key="4">
    <source>
        <dbReference type="HAMAP-Rule" id="MF_01925"/>
    </source>
</evidence>
<evidence type="ECO:0000256" key="3">
    <source>
        <dbReference type="ARBA" id="ARBA00023002"/>
    </source>
</evidence>
<evidence type="ECO:0000313" key="12">
    <source>
        <dbReference type="Proteomes" id="UP000325785"/>
    </source>
</evidence>
<keyword evidence="4" id="KW-0963">Cytoplasm</keyword>
<dbReference type="SUPFAM" id="SSF48179">
    <property type="entry name" value="6-phosphogluconate dehydrogenase C-terminal domain-like"/>
    <property type="match status" value="1"/>
</dbReference>
<dbReference type="PANTHER" id="PTHR11645:SF0">
    <property type="entry name" value="PYRROLINE-5-CARBOXYLATE REDUCTASE 3"/>
    <property type="match status" value="1"/>
</dbReference>